<sequence length="460" mass="50722">MSLTSLPLPSFAEVYTASADTVLSAARSATEWPFGWLNTLHRNIIANAVGFTPLRVARYLAPIALLYAQCYLLFEPGTRYTRVALGAACLIGMWSAWTSTRFTNPWFNAWNHVVTMPYLQFMFKTIEFACLKGPIRDPCSPRRSRAAWDLLVNSRMIGLGNVGLDVSPGVSNAKVPPDYVERHLQNCLGPRPSSRAGSVARHAAYAAALYVGMDACFSFMRRADPVFQQPYGGSNVLDTFIYGNRFIALPGLLDVPVPNYVVKIIIQLAILVVIWMAFEGLYQLFAAVHVALGAPVKAWDPNIFGAPWKSDSLIDLWGKRWHQTFRHMFIVTATVVLRALGMPVNGRSLFFMTFFFSGLLHTLSEMCMDPVGSPGRLVLFFMLAGAGCAAEQSFKSITGRKVRGTWGRIFGWGYMTAIAPVISVPWLNSGYGGNRVLPAGGPGDYIAAMFLEYGLKIQKA</sequence>
<dbReference type="PANTHER" id="PTHR31595:SF57">
    <property type="entry name" value="OS04G0481900 PROTEIN"/>
    <property type="match status" value="1"/>
</dbReference>
<dbReference type="PANTHER" id="PTHR31595">
    <property type="entry name" value="LONG-CHAIN-ALCOHOL O-FATTY-ACYLTRANSFERASE 3-RELATED"/>
    <property type="match status" value="1"/>
</dbReference>
<evidence type="ECO:0000256" key="7">
    <source>
        <dbReference type="ARBA" id="ARBA00023136"/>
    </source>
</evidence>
<evidence type="ECO:0000256" key="6">
    <source>
        <dbReference type="ARBA" id="ARBA00022989"/>
    </source>
</evidence>
<evidence type="ECO:0000259" key="9">
    <source>
        <dbReference type="Pfam" id="PF13813"/>
    </source>
</evidence>
<accession>A0A0J0XG25</accession>
<dbReference type="Pfam" id="PF13813">
    <property type="entry name" value="MBOAT_2"/>
    <property type="match status" value="1"/>
</dbReference>
<feature type="transmembrane region" description="Helical" evidence="8">
    <location>
        <begin position="260"/>
        <end position="278"/>
    </location>
</feature>
<dbReference type="InterPro" id="IPR032805">
    <property type="entry name" value="Wax_synthase_dom"/>
</dbReference>
<keyword evidence="6 8" id="KW-1133">Transmembrane helix</keyword>
<evidence type="ECO:0000256" key="3">
    <source>
        <dbReference type="ARBA" id="ARBA00007282"/>
    </source>
</evidence>
<comment type="pathway">
    <text evidence="2">Secondary metabolite biosynthesis.</text>
</comment>
<evidence type="ECO:0000256" key="4">
    <source>
        <dbReference type="ARBA" id="ARBA00022679"/>
    </source>
</evidence>
<evidence type="ECO:0000256" key="2">
    <source>
        <dbReference type="ARBA" id="ARBA00005179"/>
    </source>
</evidence>
<keyword evidence="5 8" id="KW-0812">Transmembrane</keyword>
<evidence type="ECO:0000313" key="10">
    <source>
        <dbReference type="EMBL" id="KLT40020.1"/>
    </source>
</evidence>
<dbReference type="GeneID" id="28984667"/>
<keyword evidence="7 8" id="KW-0472">Membrane</keyword>
<organism evidence="10 11">
    <name type="scientific">Cutaneotrichosporon oleaginosum</name>
    <dbReference type="NCBI Taxonomy" id="879819"/>
    <lineage>
        <taxon>Eukaryota</taxon>
        <taxon>Fungi</taxon>
        <taxon>Dikarya</taxon>
        <taxon>Basidiomycota</taxon>
        <taxon>Agaricomycotina</taxon>
        <taxon>Tremellomycetes</taxon>
        <taxon>Trichosporonales</taxon>
        <taxon>Trichosporonaceae</taxon>
        <taxon>Cutaneotrichosporon</taxon>
    </lineage>
</organism>
<evidence type="ECO:0000313" key="11">
    <source>
        <dbReference type="Proteomes" id="UP000053611"/>
    </source>
</evidence>
<comment type="similarity">
    <text evidence="3">Belongs to the wax synthase family.</text>
</comment>
<proteinExistence type="inferred from homology"/>
<keyword evidence="4" id="KW-0808">Transferase</keyword>
<dbReference type="GO" id="GO:0008374">
    <property type="term" value="F:O-acyltransferase activity"/>
    <property type="evidence" value="ECO:0007669"/>
    <property type="project" value="InterPro"/>
</dbReference>
<evidence type="ECO:0000256" key="1">
    <source>
        <dbReference type="ARBA" id="ARBA00004141"/>
    </source>
</evidence>
<keyword evidence="11" id="KW-1185">Reference proteome</keyword>
<dbReference type="AlphaFoldDB" id="A0A0J0XG25"/>
<reference evidence="10 11" key="1">
    <citation type="submission" date="2015-03" db="EMBL/GenBank/DDBJ databases">
        <title>Genomics and transcriptomics of the oil-accumulating basidiomycete yeast T. oleaginosus allow insights into substrate utilization and the diverse evolutionary trajectories of mating systems in fungi.</title>
        <authorList>
            <consortium name="DOE Joint Genome Institute"/>
            <person name="Kourist R."/>
            <person name="Kracht O."/>
            <person name="Bracharz F."/>
            <person name="Lipzen A."/>
            <person name="Nolan M."/>
            <person name="Ohm R."/>
            <person name="Grigoriev I."/>
            <person name="Sun S."/>
            <person name="Heitman J."/>
            <person name="Bruck T."/>
            <person name="Nowrousian M."/>
        </authorList>
    </citation>
    <scope>NUCLEOTIDE SEQUENCE [LARGE SCALE GENOMIC DNA]</scope>
    <source>
        <strain evidence="10 11">IBC0246</strain>
    </source>
</reference>
<gene>
    <name evidence="10" type="ORF">CC85DRAFT_287902</name>
</gene>
<evidence type="ECO:0000256" key="5">
    <source>
        <dbReference type="ARBA" id="ARBA00022692"/>
    </source>
</evidence>
<feature type="transmembrane region" description="Helical" evidence="8">
    <location>
        <begin position="406"/>
        <end position="427"/>
    </location>
</feature>
<dbReference type="OrthoDB" id="1077582at2759"/>
<feature type="transmembrane region" description="Helical" evidence="8">
    <location>
        <begin position="324"/>
        <end position="341"/>
    </location>
</feature>
<feature type="transmembrane region" description="Helical" evidence="8">
    <location>
        <begin position="376"/>
        <end position="394"/>
    </location>
</feature>
<comment type="subcellular location">
    <subcellularLocation>
        <location evidence="1">Membrane</location>
        <topology evidence="1">Multi-pass membrane protein</topology>
    </subcellularLocation>
</comment>
<dbReference type="GO" id="GO:0006629">
    <property type="term" value="P:lipid metabolic process"/>
    <property type="evidence" value="ECO:0007669"/>
    <property type="project" value="InterPro"/>
</dbReference>
<dbReference type="Proteomes" id="UP000053611">
    <property type="component" value="Unassembled WGS sequence"/>
</dbReference>
<feature type="domain" description="Wax synthase" evidence="9">
    <location>
        <begin position="301"/>
        <end position="382"/>
    </location>
</feature>
<name>A0A0J0XG25_9TREE</name>
<dbReference type="InterPro" id="IPR044851">
    <property type="entry name" value="Wax_synthase"/>
</dbReference>
<dbReference type="EMBL" id="KQ087243">
    <property type="protein sequence ID" value="KLT40020.1"/>
    <property type="molecule type" value="Genomic_DNA"/>
</dbReference>
<protein>
    <recommendedName>
        <fullName evidence="9">Wax synthase domain-containing protein</fullName>
    </recommendedName>
</protein>
<dbReference type="GO" id="GO:0016020">
    <property type="term" value="C:membrane"/>
    <property type="evidence" value="ECO:0007669"/>
    <property type="project" value="UniProtKB-SubCell"/>
</dbReference>
<dbReference type="RefSeq" id="XP_018276511.1">
    <property type="nucleotide sequence ID" value="XM_018424064.1"/>
</dbReference>
<evidence type="ECO:0000256" key="8">
    <source>
        <dbReference type="SAM" id="Phobius"/>
    </source>
</evidence>